<evidence type="ECO:0000256" key="5">
    <source>
        <dbReference type="ARBA" id="ARBA00022801"/>
    </source>
</evidence>
<evidence type="ECO:0000256" key="9">
    <source>
        <dbReference type="SAM" id="SignalP"/>
    </source>
</evidence>
<evidence type="ECO:0000256" key="3">
    <source>
        <dbReference type="ARBA" id="ARBA00022670"/>
    </source>
</evidence>
<reference evidence="11 12" key="1">
    <citation type="submission" date="2017-10" db="EMBL/GenBank/DDBJ databases">
        <title>Nyctiphanis sp. nov., isolated from the stomach of the euphausiid Nyctiphanes simplex (Hansen, 1911) in the Gulf of California.</title>
        <authorList>
            <person name="Gomez-Gil B."/>
            <person name="Aguilar-Mendez M."/>
            <person name="Lopez-Cortes A."/>
            <person name="Gomez-Gutierrez J."/>
            <person name="Roque A."/>
            <person name="Lang E."/>
            <person name="Gonzalez-Castillo A."/>
        </authorList>
    </citation>
    <scope>NUCLEOTIDE SEQUENCE [LARGE SCALE GENOMIC DNA]</scope>
    <source>
        <strain evidence="11 12">CAIM 600</strain>
    </source>
</reference>
<dbReference type="RefSeq" id="WP_129123658.1">
    <property type="nucleotide sequence ID" value="NZ_PEIB01000032.1"/>
</dbReference>
<dbReference type="InterPro" id="IPR001254">
    <property type="entry name" value="Trypsin_dom"/>
</dbReference>
<dbReference type="Pfam" id="PF00089">
    <property type="entry name" value="Trypsin"/>
    <property type="match status" value="1"/>
</dbReference>
<comment type="subcellular location">
    <subcellularLocation>
        <location evidence="1">Secreted</location>
    </subcellularLocation>
</comment>
<dbReference type="SUPFAM" id="SSF50494">
    <property type="entry name" value="Trypsin-like serine proteases"/>
    <property type="match status" value="1"/>
</dbReference>
<sequence length="355" mass="37396">MQHKQFSILILAAVILAFTHVAQALPAEGGAPRIVGGVDADRNAWPFITALVPKGADATRQFCGGSLIASQYVLTAAHCVETATPESIDVIVNIHDLRNEGSEGQRSAVAAIYPHEEYNAYTSSNDVAILKLSQPIDASKGTPVALASQSDIVSLEPGSNATTIGWGNTVAQPDPDDGYNFPNILRQVGVEYVSRTTCQNIGGGYSSITENAICAGFAEGGKDACQGDSGGPLIINDNGKIKLIGVVSWGDGCAQPNAYGVYANVGHFSGASGWIATKKLDIDYPTYTNARFISTNDRSRVVTISNNSDTSFNVIDAKAQSATISQNNCQSTLTQNTSCSIIMRCQTPSEKPLLC</sequence>
<evidence type="ECO:0000256" key="1">
    <source>
        <dbReference type="ARBA" id="ARBA00004613"/>
    </source>
</evidence>
<keyword evidence="3 8" id="KW-0645">Protease</keyword>
<dbReference type="AlphaFoldDB" id="A0A4Q0YLV5"/>
<dbReference type="GO" id="GO:0005615">
    <property type="term" value="C:extracellular space"/>
    <property type="evidence" value="ECO:0007669"/>
    <property type="project" value="TreeGrafter"/>
</dbReference>
<dbReference type="PROSITE" id="PS50240">
    <property type="entry name" value="TRYPSIN_DOM"/>
    <property type="match status" value="1"/>
</dbReference>
<dbReference type="FunFam" id="2.40.10.10:FF:000120">
    <property type="entry name" value="Putative serine protease"/>
    <property type="match status" value="1"/>
</dbReference>
<dbReference type="InterPro" id="IPR009003">
    <property type="entry name" value="Peptidase_S1_PA"/>
</dbReference>
<comment type="caution">
    <text evidence="11">The sequence shown here is derived from an EMBL/GenBank/DDBJ whole genome shotgun (WGS) entry which is preliminary data.</text>
</comment>
<dbReference type="PANTHER" id="PTHR24264">
    <property type="entry name" value="TRYPSIN-RELATED"/>
    <property type="match status" value="1"/>
</dbReference>
<dbReference type="InterPro" id="IPR001314">
    <property type="entry name" value="Peptidase_S1A"/>
</dbReference>
<keyword evidence="2" id="KW-0964">Secreted</keyword>
<dbReference type="PROSITE" id="PS00135">
    <property type="entry name" value="TRYPSIN_SER"/>
    <property type="match status" value="1"/>
</dbReference>
<proteinExistence type="predicted"/>
<evidence type="ECO:0000256" key="6">
    <source>
        <dbReference type="ARBA" id="ARBA00022825"/>
    </source>
</evidence>
<dbReference type="SMART" id="SM00020">
    <property type="entry name" value="Tryp_SPc"/>
    <property type="match status" value="1"/>
</dbReference>
<gene>
    <name evidence="11" type="ORF">CS022_19730</name>
</gene>
<dbReference type="InterPro" id="IPR050127">
    <property type="entry name" value="Serine_Proteases_S1"/>
</dbReference>
<organism evidence="11 12">
    <name type="scientific">Veronia nyctiphanis</name>
    <dbReference type="NCBI Taxonomy" id="1278244"/>
    <lineage>
        <taxon>Bacteria</taxon>
        <taxon>Pseudomonadati</taxon>
        <taxon>Pseudomonadota</taxon>
        <taxon>Gammaproteobacteria</taxon>
        <taxon>Vibrionales</taxon>
        <taxon>Vibrionaceae</taxon>
        <taxon>Veronia</taxon>
    </lineage>
</organism>
<evidence type="ECO:0000256" key="2">
    <source>
        <dbReference type="ARBA" id="ARBA00022525"/>
    </source>
</evidence>
<evidence type="ECO:0000259" key="10">
    <source>
        <dbReference type="PROSITE" id="PS50240"/>
    </source>
</evidence>
<dbReference type="EMBL" id="PEIB01000032">
    <property type="protein sequence ID" value="RXJ71797.1"/>
    <property type="molecule type" value="Genomic_DNA"/>
</dbReference>
<keyword evidence="6 8" id="KW-0720">Serine protease</keyword>
<protein>
    <submittedName>
        <fullName evidence="11">Formyltetrahydrofolate deformylase</fullName>
    </submittedName>
</protein>
<dbReference type="GO" id="GO:0004252">
    <property type="term" value="F:serine-type endopeptidase activity"/>
    <property type="evidence" value="ECO:0007669"/>
    <property type="project" value="InterPro"/>
</dbReference>
<keyword evidence="5 8" id="KW-0378">Hydrolase</keyword>
<dbReference type="PROSITE" id="PS00134">
    <property type="entry name" value="TRYPSIN_HIS"/>
    <property type="match status" value="1"/>
</dbReference>
<keyword evidence="12" id="KW-1185">Reference proteome</keyword>
<feature type="domain" description="Peptidase S1" evidence="10">
    <location>
        <begin position="34"/>
        <end position="280"/>
    </location>
</feature>
<dbReference type="InterPro" id="IPR043504">
    <property type="entry name" value="Peptidase_S1_PA_chymotrypsin"/>
</dbReference>
<dbReference type="OrthoDB" id="9813836at2"/>
<name>A0A4Q0YLV5_9GAMM</name>
<dbReference type="GO" id="GO:0006508">
    <property type="term" value="P:proteolysis"/>
    <property type="evidence" value="ECO:0007669"/>
    <property type="project" value="UniProtKB-KW"/>
</dbReference>
<feature type="signal peptide" evidence="9">
    <location>
        <begin position="1"/>
        <end position="24"/>
    </location>
</feature>
<dbReference type="Proteomes" id="UP000290287">
    <property type="component" value="Unassembled WGS sequence"/>
</dbReference>
<dbReference type="PRINTS" id="PR00722">
    <property type="entry name" value="CHYMOTRYPSIN"/>
</dbReference>
<evidence type="ECO:0000313" key="12">
    <source>
        <dbReference type="Proteomes" id="UP000290287"/>
    </source>
</evidence>
<keyword evidence="7" id="KW-1015">Disulfide bond</keyword>
<dbReference type="CDD" id="cd00190">
    <property type="entry name" value="Tryp_SPc"/>
    <property type="match status" value="1"/>
</dbReference>
<evidence type="ECO:0000256" key="7">
    <source>
        <dbReference type="ARBA" id="ARBA00023157"/>
    </source>
</evidence>
<dbReference type="Gene3D" id="2.40.10.10">
    <property type="entry name" value="Trypsin-like serine proteases"/>
    <property type="match status" value="1"/>
</dbReference>
<feature type="chain" id="PRO_5020763068" evidence="9">
    <location>
        <begin position="25"/>
        <end position="355"/>
    </location>
</feature>
<dbReference type="PANTHER" id="PTHR24264:SF65">
    <property type="entry name" value="SRCR DOMAIN-CONTAINING PROTEIN"/>
    <property type="match status" value="1"/>
</dbReference>
<evidence type="ECO:0000313" key="11">
    <source>
        <dbReference type="EMBL" id="RXJ71797.1"/>
    </source>
</evidence>
<keyword evidence="4 9" id="KW-0732">Signal</keyword>
<evidence type="ECO:0000256" key="8">
    <source>
        <dbReference type="RuleBase" id="RU363034"/>
    </source>
</evidence>
<accession>A0A4Q0YLV5</accession>
<dbReference type="InterPro" id="IPR018114">
    <property type="entry name" value="TRYPSIN_HIS"/>
</dbReference>
<dbReference type="InterPro" id="IPR033116">
    <property type="entry name" value="TRYPSIN_SER"/>
</dbReference>
<evidence type="ECO:0000256" key="4">
    <source>
        <dbReference type="ARBA" id="ARBA00022729"/>
    </source>
</evidence>